<dbReference type="GeneID" id="80913590"/>
<evidence type="ECO:0000259" key="6">
    <source>
        <dbReference type="PROSITE" id="PS50089"/>
    </source>
</evidence>
<comment type="caution">
    <text evidence="7">The sequence shown here is derived from an EMBL/GenBank/DDBJ whole genome shotgun (WGS) entry which is preliminary data.</text>
</comment>
<keyword evidence="8" id="KW-1185">Reference proteome</keyword>
<name>A0A9W8XEN5_9PLEO</name>
<keyword evidence="3" id="KW-0862">Zinc</keyword>
<dbReference type="GO" id="GO:0043161">
    <property type="term" value="P:proteasome-mediated ubiquitin-dependent protein catabolic process"/>
    <property type="evidence" value="ECO:0007669"/>
    <property type="project" value="TreeGrafter"/>
</dbReference>
<gene>
    <name evidence="7" type="ORF">N0V89_010060</name>
</gene>
<protein>
    <recommendedName>
        <fullName evidence="6">RING-type domain-containing protein</fullName>
    </recommendedName>
</protein>
<evidence type="ECO:0000256" key="3">
    <source>
        <dbReference type="ARBA" id="ARBA00022833"/>
    </source>
</evidence>
<dbReference type="GO" id="GO:0012505">
    <property type="term" value="C:endomembrane system"/>
    <property type="evidence" value="ECO:0007669"/>
    <property type="project" value="TreeGrafter"/>
</dbReference>
<dbReference type="RefSeq" id="XP_056068070.1">
    <property type="nucleotide sequence ID" value="XM_056218805.1"/>
</dbReference>
<dbReference type="GO" id="GO:0061630">
    <property type="term" value="F:ubiquitin protein ligase activity"/>
    <property type="evidence" value="ECO:0007669"/>
    <property type="project" value="TreeGrafter"/>
</dbReference>
<feature type="region of interest" description="Disordered" evidence="5">
    <location>
        <begin position="141"/>
        <end position="213"/>
    </location>
</feature>
<dbReference type="Gene3D" id="3.30.40.10">
    <property type="entry name" value="Zinc/RING finger domain, C3HC4 (zinc finger)"/>
    <property type="match status" value="1"/>
</dbReference>
<dbReference type="InterPro" id="IPR050731">
    <property type="entry name" value="HRD1_E3_ubiq-ligases"/>
</dbReference>
<reference evidence="7" key="1">
    <citation type="submission" date="2022-10" db="EMBL/GenBank/DDBJ databases">
        <title>Tapping the CABI collections for fungal endophytes: first genome assemblies for Collariella, Neodidymelliopsis, Ascochyta clinopodiicola, Didymella pomorum, Didymosphaeria variabile, Neocosmospora piperis and Neocucurbitaria cava.</title>
        <authorList>
            <person name="Hill R."/>
        </authorList>
    </citation>
    <scope>NUCLEOTIDE SEQUENCE</scope>
    <source>
        <strain evidence="7">IMI 356815</strain>
    </source>
</reference>
<evidence type="ECO:0000313" key="7">
    <source>
        <dbReference type="EMBL" id="KAJ4348682.1"/>
    </source>
</evidence>
<proteinExistence type="predicted"/>
<dbReference type="InterPro" id="IPR001841">
    <property type="entry name" value="Znf_RING"/>
</dbReference>
<dbReference type="SMART" id="SM01197">
    <property type="entry name" value="FANCL_C"/>
    <property type="match status" value="1"/>
</dbReference>
<evidence type="ECO:0000313" key="8">
    <source>
        <dbReference type="Proteomes" id="UP001140513"/>
    </source>
</evidence>
<accession>A0A9W8XEN5</accession>
<dbReference type="Pfam" id="PF13639">
    <property type="entry name" value="zf-RING_2"/>
    <property type="match status" value="1"/>
</dbReference>
<keyword evidence="2 4" id="KW-0863">Zinc-finger</keyword>
<dbReference type="Proteomes" id="UP001140513">
    <property type="component" value="Unassembled WGS sequence"/>
</dbReference>
<dbReference type="SUPFAM" id="SSF57850">
    <property type="entry name" value="RING/U-box"/>
    <property type="match status" value="1"/>
</dbReference>
<evidence type="ECO:0000256" key="1">
    <source>
        <dbReference type="ARBA" id="ARBA00022723"/>
    </source>
</evidence>
<keyword evidence="1" id="KW-0479">Metal-binding</keyword>
<evidence type="ECO:0000256" key="4">
    <source>
        <dbReference type="PROSITE-ProRule" id="PRU00175"/>
    </source>
</evidence>
<dbReference type="OrthoDB" id="3801154at2759"/>
<sequence length="446" mass="50327">MADTPALPTRDHFLANQISIIQNCSICQEDFDNNKHAPARLCGSDSCNHVFGASCLTTWLKSQMPRANTCPMCRKELFVSENGEYDSEDNYAEYLDDEYDRYDDDDMYSEASDTDEEEIDSELGERIITAIMNGEPVLRRYGGDTHGGGPTNVQEVVNSGREDGRAEDEIAGARPTNLEDVNAPLHDRFNHEPEQNSRNVEKGREDDDSDPVACGEEVRNRLAEDLGEGTSFAPRNSPLVGSMEHVTPVQVNVVAQDVMGIESGNTVLDLTTKDGGSENLGEVRDEGRRLGEPLLPVREPVFPMVGDEAQLDHDEDCHSLRCWSEAANLTYKLWRELYETCVVWDSIHPFDLEIAIHKALRHSDPTRHENTFIVSTELQKVLEVARDMIRQHYKNRKYTELDCEAMKDWFQRMKTAMGWELCGEYGGSCLFQAGDKPCTGRFENGW</sequence>
<feature type="domain" description="RING-type" evidence="6">
    <location>
        <begin position="24"/>
        <end position="74"/>
    </location>
</feature>
<dbReference type="GO" id="GO:0008270">
    <property type="term" value="F:zinc ion binding"/>
    <property type="evidence" value="ECO:0007669"/>
    <property type="project" value="UniProtKB-KW"/>
</dbReference>
<dbReference type="AlphaFoldDB" id="A0A9W8XEN5"/>
<dbReference type="PROSITE" id="PS50089">
    <property type="entry name" value="ZF_RING_2"/>
    <property type="match status" value="1"/>
</dbReference>
<dbReference type="InterPro" id="IPR013083">
    <property type="entry name" value="Znf_RING/FYVE/PHD"/>
</dbReference>
<dbReference type="EMBL" id="JAPEUX010000007">
    <property type="protein sequence ID" value="KAJ4348682.1"/>
    <property type="molecule type" value="Genomic_DNA"/>
</dbReference>
<organism evidence="7 8">
    <name type="scientific">Didymosphaeria variabile</name>
    <dbReference type="NCBI Taxonomy" id="1932322"/>
    <lineage>
        <taxon>Eukaryota</taxon>
        <taxon>Fungi</taxon>
        <taxon>Dikarya</taxon>
        <taxon>Ascomycota</taxon>
        <taxon>Pezizomycotina</taxon>
        <taxon>Dothideomycetes</taxon>
        <taxon>Pleosporomycetidae</taxon>
        <taxon>Pleosporales</taxon>
        <taxon>Massarineae</taxon>
        <taxon>Didymosphaeriaceae</taxon>
        <taxon>Didymosphaeria</taxon>
    </lineage>
</organism>
<feature type="compositionally biased region" description="Basic and acidic residues" evidence="5">
    <location>
        <begin position="185"/>
        <end position="205"/>
    </location>
</feature>
<evidence type="ECO:0000256" key="5">
    <source>
        <dbReference type="SAM" id="MobiDB-lite"/>
    </source>
</evidence>
<evidence type="ECO:0000256" key="2">
    <source>
        <dbReference type="ARBA" id="ARBA00022771"/>
    </source>
</evidence>
<dbReference type="PANTHER" id="PTHR22763">
    <property type="entry name" value="RING ZINC FINGER PROTEIN"/>
    <property type="match status" value="1"/>
</dbReference>